<feature type="domain" description="STAS" evidence="3">
    <location>
        <begin position="3"/>
        <end position="114"/>
    </location>
</feature>
<dbReference type="InterPro" id="IPR003658">
    <property type="entry name" value="Anti-sigma_ant"/>
</dbReference>
<dbReference type="PANTHER" id="PTHR33495">
    <property type="entry name" value="ANTI-SIGMA FACTOR ANTAGONIST TM_1081-RELATED-RELATED"/>
    <property type="match status" value="1"/>
</dbReference>
<evidence type="ECO:0000313" key="4">
    <source>
        <dbReference type="EMBL" id="WRP18493.1"/>
    </source>
</evidence>
<reference evidence="4 5" key="1">
    <citation type="journal article" date="2024" name="Front. Microbiol.">
        <title>Novel thermophilic genera Geochorda gen. nov. and Carboxydochorda gen. nov. from the deep terrestrial subsurface reveal the ecophysiological diversity in the class Limnochordia.</title>
        <authorList>
            <person name="Karnachuk O.V."/>
            <person name="Lukina A.P."/>
            <person name="Avakyan M.R."/>
            <person name="Kadnikov V.V."/>
            <person name="Begmatov S."/>
            <person name="Beletsky A.V."/>
            <person name="Vlasova K.G."/>
            <person name="Novikov A.A."/>
            <person name="Shcherbakova V.A."/>
            <person name="Mardanov A.V."/>
            <person name="Ravin N.V."/>
        </authorList>
    </citation>
    <scope>NUCLEOTIDE SEQUENCE [LARGE SCALE GENOMIC DNA]</scope>
    <source>
        <strain evidence="4 5">L945</strain>
    </source>
</reference>
<evidence type="ECO:0000259" key="3">
    <source>
        <dbReference type="PROSITE" id="PS50801"/>
    </source>
</evidence>
<organism evidence="4 5">
    <name type="scientific">Carboxydichorda subterranea</name>
    <dbReference type="NCBI Taxonomy" id="3109565"/>
    <lineage>
        <taxon>Bacteria</taxon>
        <taxon>Bacillati</taxon>
        <taxon>Bacillota</taxon>
        <taxon>Limnochordia</taxon>
        <taxon>Limnochordales</taxon>
        <taxon>Geochordaceae</taxon>
        <taxon>Carboxydichorda</taxon>
    </lineage>
</organism>
<accession>A0ABZ1C302</accession>
<dbReference type="EMBL" id="CP141615">
    <property type="protein sequence ID" value="WRP18493.1"/>
    <property type="molecule type" value="Genomic_DNA"/>
</dbReference>
<protein>
    <recommendedName>
        <fullName evidence="2">Anti-sigma factor antagonist</fullName>
    </recommendedName>
</protein>
<dbReference type="PROSITE" id="PS50801">
    <property type="entry name" value="STAS"/>
    <property type="match status" value="1"/>
</dbReference>
<dbReference type="InterPro" id="IPR036513">
    <property type="entry name" value="STAS_dom_sf"/>
</dbReference>
<sequence length="130" mass="14378">MSVNVQLQRNGPVLVARVAGELDMASAAQLRDPIEQAWNADERLRHVLINLKALTFLDSTGIAVILGRYRAAAGRGGRLGVAEPSVRVRRMLEISGAMRFVEVFDTEADALRRMLPKSAGQSRGRRRRRA</sequence>
<dbReference type="Gene3D" id="3.30.750.24">
    <property type="entry name" value="STAS domain"/>
    <property type="match status" value="1"/>
</dbReference>
<evidence type="ECO:0000313" key="5">
    <source>
        <dbReference type="Proteomes" id="UP001332192"/>
    </source>
</evidence>
<proteinExistence type="inferred from homology"/>
<dbReference type="NCBIfam" id="TIGR00377">
    <property type="entry name" value="ant_ant_sig"/>
    <property type="match status" value="1"/>
</dbReference>
<comment type="similarity">
    <text evidence="1 2">Belongs to the anti-sigma-factor antagonist family.</text>
</comment>
<gene>
    <name evidence="4" type="ORF">U7230_05680</name>
</gene>
<dbReference type="SUPFAM" id="SSF52091">
    <property type="entry name" value="SpoIIaa-like"/>
    <property type="match status" value="1"/>
</dbReference>
<keyword evidence="5" id="KW-1185">Reference proteome</keyword>
<evidence type="ECO:0000256" key="2">
    <source>
        <dbReference type="RuleBase" id="RU003749"/>
    </source>
</evidence>
<dbReference type="CDD" id="cd07043">
    <property type="entry name" value="STAS_anti-anti-sigma_factors"/>
    <property type="match status" value="1"/>
</dbReference>
<dbReference type="PANTHER" id="PTHR33495:SF2">
    <property type="entry name" value="ANTI-SIGMA FACTOR ANTAGONIST TM_1081-RELATED"/>
    <property type="match status" value="1"/>
</dbReference>
<dbReference type="RefSeq" id="WP_324717766.1">
    <property type="nucleotide sequence ID" value="NZ_CP141615.1"/>
</dbReference>
<dbReference type="InterPro" id="IPR002645">
    <property type="entry name" value="STAS_dom"/>
</dbReference>
<name>A0ABZ1C302_9FIRM</name>
<dbReference type="Proteomes" id="UP001332192">
    <property type="component" value="Chromosome"/>
</dbReference>
<evidence type="ECO:0000256" key="1">
    <source>
        <dbReference type="ARBA" id="ARBA00009013"/>
    </source>
</evidence>
<dbReference type="Pfam" id="PF01740">
    <property type="entry name" value="STAS"/>
    <property type="match status" value="1"/>
</dbReference>